<dbReference type="Proteomes" id="UP000032702">
    <property type="component" value="Unassembled WGS sequence"/>
</dbReference>
<evidence type="ECO:0000313" key="1">
    <source>
        <dbReference type="EMBL" id="ADO75253.1"/>
    </source>
</evidence>
<dbReference type="EMBL" id="AAMD01000002">
    <property type="protein sequence ID" value="EAU69937.1"/>
    <property type="molecule type" value="Genomic_DNA"/>
</dbReference>
<evidence type="ECO:0000313" key="4">
    <source>
        <dbReference type="Proteomes" id="UP000032702"/>
    </source>
</evidence>
<name>Q09DR3_STIAD</name>
<dbReference type="OrthoDB" id="5242130at2"/>
<dbReference type="Proteomes" id="UP000001351">
    <property type="component" value="Chromosome"/>
</dbReference>
<dbReference type="AlphaFoldDB" id="Q09DR3"/>
<dbReference type="eggNOG" id="COG2931">
    <property type="taxonomic scope" value="Bacteria"/>
</dbReference>
<sequence length="197" mass="21574">MDGWDARGARGLWEATRPGHGPGGDSWYLTRVGNTVFFAARSEGFNDFAVEELWKTDGTPSGTVRVKRLPKAGEPDQIAVMVQANGTVYFTYDHGYEAQLWKSDGTDAGTVVVQSVARPYEDVQLLAVGNTVFFTARDAQRRGELWKREGASLQRLVTFTPSSSSWGERLTAVGNMLFLAADRTLWRSDGTPGGPLP</sequence>
<accession>Q09DR3</accession>
<protein>
    <submittedName>
        <fullName evidence="2">Uncharacterized protein</fullName>
    </submittedName>
</protein>
<dbReference type="SUPFAM" id="SSF75011">
    <property type="entry name" value="3-carboxy-cis,cis-mucoante lactonizing enzyme"/>
    <property type="match status" value="1"/>
</dbReference>
<proteinExistence type="predicted"/>
<dbReference type="EMBL" id="CP002271">
    <property type="protein sequence ID" value="ADO75253.1"/>
    <property type="molecule type" value="Genomic_DNA"/>
</dbReference>
<gene>
    <name evidence="1" type="ordered locus">STAUR_7498</name>
    <name evidence="2" type="ORF">STIAU_5612</name>
</gene>
<organism evidence="2 4">
    <name type="scientific">Stigmatella aurantiaca (strain DW4/3-1)</name>
    <dbReference type="NCBI Taxonomy" id="378806"/>
    <lineage>
        <taxon>Bacteria</taxon>
        <taxon>Pseudomonadati</taxon>
        <taxon>Myxococcota</taxon>
        <taxon>Myxococcia</taxon>
        <taxon>Myxococcales</taxon>
        <taxon>Cystobacterineae</taxon>
        <taxon>Archangiaceae</taxon>
        <taxon>Stigmatella</taxon>
    </lineage>
</organism>
<dbReference type="KEGG" id="sur:STAUR_7498"/>
<reference evidence="1 3" key="2">
    <citation type="journal article" date="2011" name="Mol. Biol. Evol.">
        <title>Comparative genomic analysis of fruiting body formation in Myxococcales.</title>
        <authorList>
            <person name="Huntley S."/>
            <person name="Hamann N."/>
            <person name="Wegener-Feldbrugge S."/>
            <person name="Treuner-Lange A."/>
            <person name="Kube M."/>
            <person name="Reinhardt R."/>
            <person name="Klages S."/>
            <person name="Muller R."/>
            <person name="Ronning C.M."/>
            <person name="Nierman W.C."/>
            <person name="Sogaard-Andersen L."/>
        </authorList>
    </citation>
    <scope>NUCLEOTIDE SEQUENCE [LARGE SCALE GENOMIC DNA]</scope>
    <source>
        <strain evidence="1 3">DW4/3-1</strain>
    </source>
</reference>
<evidence type="ECO:0000313" key="3">
    <source>
        <dbReference type="Proteomes" id="UP000001351"/>
    </source>
</evidence>
<keyword evidence="3" id="KW-1185">Reference proteome</keyword>
<dbReference type="HOGENOM" id="CLU_1484919_0_0_7"/>
<reference evidence="2 4" key="1">
    <citation type="submission" date="2006-04" db="EMBL/GenBank/DDBJ databases">
        <authorList>
            <person name="Nierman W.C."/>
        </authorList>
    </citation>
    <scope>NUCLEOTIDE SEQUENCE [LARGE SCALE GENOMIC DNA]</scope>
    <source>
        <strain evidence="2 4">DW4/3-1</strain>
    </source>
</reference>
<dbReference type="STRING" id="378806.STAUR_7498"/>
<evidence type="ECO:0000313" key="2">
    <source>
        <dbReference type="EMBL" id="EAU69937.1"/>
    </source>
</evidence>